<evidence type="ECO:0000256" key="3">
    <source>
        <dbReference type="ARBA" id="ARBA00022989"/>
    </source>
</evidence>
<dbReference type="GO" id="GO:0140359">
    <property type="term" value="F:ABC-type transporter activity"/>
    <property type="evidence" value="ECO:0007669"/>
    <property type="project" value="InterPro"/>
</dbReference>
<dbReference type="InterPro" id="IPR013525">
    <property type="entry name" value="ABC2_TM"/>
</dbReference>
<dbReference type="PANTHER" id="PTHR43027">
    <property type="entry name" value="DOXORUBICIN RESISTANCE ABC TRANSPORTER PERMEASE PROTEIN DRRC-RELATED"/>
    <property type="match status" value="1"/>
</dbReference>
<dbReference type="Pfam" id="PF01061">
    <property type="entry name" value="ABC2_membrane"/>
    <property type="match status" value="1"/>
</dbReference>
<evidence type="ECO:0000256" key="2">
    <source>
        <dbReference type="ARBA" id="ARBA00022692"/>
    </source>
</evidence>
<keyword evidence="4 5" id="KW-0472">Membrane</keyword>
<feature type="transmembrane region" description="Helical" evidence="5">
    <location>
        <begin position="207"/>
        <end position="227"/>
    </location>
</feature>
<gene>
    <name evidence="7" type="ORF">INP51_14935</name>
</gene>
<name>A0A7M2RIN8_9FIRM</name>
<dbReference type="InterPro" id="IPR052902">
    <property type="entry name" value="ABC-2_transporter"/>
</dbReference>
<feature type="transmembrane region" description="Helical" evidence="5">
    <location>
        <begin position="166"/>
        <end position="187"/>
    </location>
</feature>
<accession>A0A7M2RIN8</accession>
<dbReference type="KEGG" id="bliq:INP51_14935"/>
<evidence type="ECO:0000313" key="8">
    <source>
        <dbReference type="Proteomes" id="UP000593601"/>
    </source>
</evidence>
<sequence length="237" mass="26540">MKAFRKNIAVYYKINFRNVFLFISSYLMPIVFYLMFSAVFVSISEENKKTIIRSMCLFAITMNSLVGLPGNVIQYSVGDINRAYIIGGIRLWHVFLSIAINNMINSIVVCTLIILTAPVFFHAALPASLGYFLCTLLACIVISTLIGIVIGMVCKSDNVAIIVSQCLFLPSIFLSGIMMDVSILPSVMRKISNIFPLTHMFVLTDRIQQVSAIYISCITVVCLVVVIHRYRKIIISQ</sequence>
<feature type="transmembrane region" description="Helical" evidence="5">
    <location>
        <begin position="55"/>
        <end position="77"/>
    </location>
</feature>
<dbReference type="Proteomes" id="UP000593601">
    <property type="component" value="Chromosome"/>
</dbReference>
<evidence type="ECO:0000256" key="5">
    <source>
        <dbReference type="SAM" id="Phobius"/>
    </source>
</evidence>
<dbReference type="AlphaFoldDB" id="A0A7M2RIN8"/>
<feature type="transmembrane region" description="Helical" evidence="5">
    <location>
        <begin position="20"/>
        <end position="43"/>
    </location>
</feature>
<organism evidence="7 8">
    <name type="scientific">Blautia liquoris</name>
    <dbReference type="NCBI Taxonomy" id="2779518"/>
    <lineage>
        <taxon>Bacteria</taxon>
        <taxon>Bacillati</taxon>
        <taxon>Bacillota</taxon>
        <taxon>Clostridia</taxon>
        <taxon>Lachnospirales</taxon>
        <taxon>Lachnospiraceae</taxon>
        <taxon>Blautia</taxon>
    </lineage>
</organism>
<keyword evidence="2 5" id="KW-0812">Transmembrane</keyword>
<dbReference type="EMBL" id="CP063304">
    <property type="protein sequence ID" value="QOV19222.1"/>
    <property type="molecule type" value="Genomic_DNA"/>
</dbReference>
<keyword evidence="3 5" id="KW-1133">Transmembrane helix</keyword>
<dbReference type="RefSeq" id="WP_193735569.1">
    <property type="nucleotide sequence ID" value="NZ_CP063304.1"/>
</dbReference>
<evidence type="ECO:0000256" key="1">
    <source>
        <dbReference type="ARBA" id="ARBA00004141"/>
    </source>
</evidence>
<protein>
    <submittedName>
        <fullName evidence="7">ABC transporter permease</fullName>
    </submittedName>
</protein>
<proteinExistence type="predicted"/>
<dbReference type="PANTHER" id="PTHR43027:SF2">
    <property type="entry name" value="TRANSPORT PERMEASE PROTEIN"/>
    <property type="match status" value="1"/>
</dbReference>
<evidence type="ECO:0000259" key="6">
    <source>
        <dbReference type="Pfam" id="PF01061"/>
    </source>
</evidence>
<comment type="subcellular location">
    <subcellularLocation>
        <location evidence="1">Membrane</location>
        <topology evidence="1">Multi-pass membrane protein</topology>
    </subcellularLocation>
</comment>
<reference evidence="7 8" key="1">
    <citation type="submission" date="2020-10" db="EMBL/GenBank/DDBJ databases">
        <title>Blautia liquoris sp.nov., isolated from the mud in a fermentation cellar used for the production of Chinese strong-flavoured liquor.</title>
        <authorList>
            <person name="Lu L."/>
        </authorList>
    </citation>
    <scope>NUCLEOTIDE SEQUENCE [LARGE SCALE GENOMIC DNA]</scope>
    <source>
        <strain evidence="7 8">LZLJ-3</strain>
    </source>
</reference>
<keyword evidence="8" id="KW-1185">Reference proteome</keyword>
<feature type="transmembrane region" description="Helical" evidence="5">
    <location>
        <begin position="130"/>
        <end position="154"/>
    </location>
</feature>
<evidence type="ECO:0000313" key="7">
    <source>
        <dbReference type="EMBL" id="QOV19222.1"/>
    </source>
</evidence>
<feature type="domain" description="ABC-2 type transporter transmembrane" evidence="6">
    <location>
        <begin position="14"/>
        <end position="202"/>
    </location>
</feature>
<evidence type="ECO:0000256" key="4">
    <source>
        <dbReference type="ARBA" id="ARBA00023136"/>
    </source>
</evidence>
<dbReference type="GO" id="GO:0016020">
    <property type="term" value="C:membrane"/>
    <property type="evidence" value="ECO:0007669"/>
    <property type="project" value="UniProtKB-SubCell"/>
</dbReference>